<feature type="transmembrane region" description="Helical" evidence="5">
    <location>
        <begin position="51"/>
        <end position="72"/>
    </location>
</feature>
<evidence type="ECO:0000313" key="6">
    <source>
        <dbReference type="EMBL" id="MFD2613804.1"/>
    </source>
</evidence>
<evidence type="ECO:0000256" key="3">
    <source>
        <dbReference type="ARBA" id="ARBA00022989"/>
    </source>
</evidence>
<dbReference type="Pfam" id="PF09685">
    <property type="entry name" value="MamF_MmsF"/>
    <property type="match status" value="1"/>
</dbReference>
<dbReference type="InterPro" id="IPR019109">
    <property type="entry name" value="MamF_MmsF"/>
</dbReference>
<comment type="subcellular location">
    <subcellularLocation>
        <location evidence="1">Membrane</location>
        <topology evidence="1">Multi-pass membrane protein</topology>
    </subcellularLocation>
</comment>
<keyword evidence="3 5" id="KW-1133">Transmembrane helix</keyword>
<accession>A0ABW5PH20</accession>
<dbReference type="EMBL" id="JBHUME010000009">
    <property type="protein sequence ID" value="MFD2613804.1"/>
    <property type="molecule type" value="Genomic_DNA"/>
</dbReference>
<gene>
    <name evidence="6" type="ORF">ACFSUF_15415</name>
</gene>
<proteinExistence type="predicted"/>
<feature type="transmembrane region" description="Helical" evidence="5">
    <location>
        <begin position="78"/>
        <end position="97"/>
    </location>
</feature>
<reference evidence="7" key="1">
    <citation type="journal article" date="2019" name="Int. J. Syst. Evol. Microbiol.">
        <title>The Global Catalogue of Microorganisms (GCM) 10K type strain sequencing project: providing services to taxonomists for standard genome sequencing and annotation.</title>
        <authorList>
            <consortium name="The Broad Institute Genomics Platform"/>
            <consortium name="The Broad Institute Genome Sequencing Center for Infectious Disease"/>
            <person name="Wu L."/>
            <person name="Ma J."/>
        </authorList>
    </citation>
    <scope>NUCLEOTIDE SEQUENCE [LARGE SCALE GENOMIC DNA]</scope>
    <source>
        <strain evidence="7">KCTC 3950</strain>
    </source>
</reference>
<keyword evidence="7" id="KW-1185">Reference proteome</keyword>
<evidence type="ECO:0000256" key="4">
    <source>
        <dbReference type="ARBA" id="ARBA00023136"/>
    </source>
</evidence>
<evidence type="ECO:0000313" key="7">
    <source>
        <dbReference type="Proteomes" id="UP001597541"/>
    </source>
</evidence>
<organism evidence="6 7">
    <name type="scientific">Paenibacillus gansuensis</name>
    <dbReference type="NCBI Taxonomy" id="306542"/>
    <lineage>
        <taxon>Bacteria</taxon>
        <taxon>Bacillati</taxon>
        <taxon>Bacillota</taxon>
        <taxon>Bacilli</taxon>
        <taxon>Bacillales</taxon>
        <taxon>Paenibacillaceae</taxon>
        <taxon>Paenibacillus</taxon>
    </lineage>
</organism>
<dbReference type="RefSeq" id="WP_377603985.1">
    <property type="nucleotide sequence ID" value="NZ_JBHUME010000009.1"/>
</dbReference>
<feature type="transmembrane region" description="Helical" evidence="5">
    <location>
        <begin position="12"/>
        <end position="31"/>
    </location>
</feature>
<evidence type="ECO:0000256" key="2">
    <source>
        <dbReference type="ARBA" id="ARBA00022692"/>
    </source>
</evidence>
<protein>
    <submittedName>
        <fullName evidence="6">DUF4870 domain-containing protein</fullName>
    </submittedName>
</protein>
<keyword evidence="4 5" id="KW-0472">Membrane</keyword>
<sequence length="107" mass="12137">MVSNDDKNLALLAHLLGLFTSVIAPLVIWILKKDSSPYIERHAKEAVNFQLSLIIYYFAAGLLCIVLIGFLLLPLIGLFHLIFAIIASIRAYNGEYYRYPLTIRLIQ</sequence>
<keyword evidence="2 5" id="KW-0812">Transmembrane</keyword>
<comment type="caution">
    <text evidence="6">The sequence shown here is derived from an EMBL/GenBank/DDBJ whole genome shotgun (WGS) entry which is preliminary data.</text>
</comment>
<name>A0ABW5PH20_9BACL</name>
<evidence type="ECO:0000256" key="1">
    <source>
        <dbReference type="ARBA" id="ARBA00004141"/>
    </source>
</evidence>
<evidence type="ECO:0000256" key="5">
    <source>
        <dbReference type="SAM" id="Phobius"/>
    </source>
</evidence>
<dbReference type="Proteomes" id="UP001597541">
    <property type="component" value="Unassembled WGS sequence"/>
</dbReference>